<evidence type="ECO:0000313" key="6">
    <source>
        <dbReference type="EMBL" id="KAK4304461.1"/>
    </source>
</evidence>
<dbReference type="EMBL" id="JAWZYT010002421">
    <property type="protein sequence ID" value="KAK4304461.1"/>
    <property type="molecule type" value="Genomic_DNA"/>
</dbReference>
<dbReference type="InterPro" id="IPR036388">
    <property type="entry name" value="WH-like_DNA-bd_sf"/>
</dbReference>
<evidence type="ECO:0000313" key="7">
    <source>
        <dbReference type="Proteomes" id="UP001292094"/>
    </source>
</evidence>
<keyword evidence="3" id="KW-0539">Nucleus</keyword>
<dbReference type="InterPro" id="IPR046328">
    <property type="entry name" value="ETS_fam"/>
</dbReference>
<dbReference type="Gene3D" id="1.10.10.10">
    <property type="entry name" value="Winged helix-like DNA-binding domain superfamily/Winged helix DNA-binding domain"/>
    <property type="match status" value="1"/>
</dbReference>
<evidence type="ECO:0000256" key="3">
    <source>
        <dbReference type="RuleBase" id="RU004019"/>
    </source>
</evidence>
<name>A0AAE1U0X9_9EUCA</name>
<feature type="compositionally biased region" description="Polar residues" evidence="4">
    <location>
        <begin position="79"/>
        <end position="91"/>
    </location>
</feature>
<feature type="domain" description="ETS" evidence="5">
    <location>
        <begin position="206"/>
        <end position="288"/>
    </location>
</feature>
<comment type="similarity">
    <text evidence="1 3">Belongs to the ETS family.</text>
</comment>
<evidence type="ECO:0000256" key="2">
    <source>
        <dbReference type="ARBA" id="ARBA00023125"/>
    </source>
</evidence>
<evidence type="ECO:0000256" key="4">
    <source>
        <dbReference type="SAM" id="MobiDB-lite"/>
    </source>
</evidence>
<evidence type="ECO:0000259" key="5">
    <source>
        <dbReference type="PROSITE" id="PS50061"/>
    </source>
</evidence>
<dbReference type="Pfam" id="PF00178">
    <property type="entry name" value="Ets"/>
    <property type="match status" value="1"/>
</dbReference>
<dbReference type="Proteomes" id="UP001292094">
    <property type="component" value="Unassembled WGS sequence"/>
</dbReference>
<dbReference type="InterPro" id="IPR000418">
    <property type="entry name" value="Ets_dom"/>
</dbReference>
<accession>A0AAE1U0X9</accession>
<organism evidence="6 7">
    <name type="scientific">Petrolisthes manimaculis</name>
    <dbReference type="NCBI Taxonomy" id="1843537"/>
    <lineage>
        <taxon>Eukaryota</taxon>
        <taxon>Metazoa</taxon>
        <taxon>Ecdysozoa</taxon>
        <taxon>Arthropoda</taxon>
        <taxon>Crustacea</taxon>
        <taxon>Multicrustacea</taxon>
        <taxon>Malacostraca</taxon>
        <taxon>Eumalacostraca</taxon>
        <taxon>Eucarida</taxon>
        <taxon>Decapoda</taxon>
        <taxon>Pleocyemata</taxon>
        <taxon>Anomura</taxon>
        <taxon>Galatheoidea</taxon>
        <taxon>Porcellanidae</taxon>
        <taxon>Petrolisthes</taxon>
    </lineage>
</organism>
<dbReference type="AlphaFoldDB" id="A0AAE1U0X9"/>
<gene>
    <name evidence="6" type="ORF">Pmani_023584</name>
</gene>
<proteinExistence type="inferred from homology"/>
<reference evidence="6" key="1">
    <citation type="submission" date="2023-11" db="EMBL/GenBank/DDBJ databases">
        <title>Genome assemblies of two species of porcelain crab, Petrolisthes cinctipes and Petrolisthes manimaculis (Anomura: Porcellanidae).</title>
        <authorList>
            <person name="Angst P."/>
        </authorList>
    </citation>
    <scope>NUCLEOTIDE SEQUENCE</scope>
    <source>
        <strain evidence="6">PB745_02</strain>
        <tissue evidence="6">Gill</tissue>
    </source>
</reference>
<dbReference type="GO" id="GO:0043565">
    <property type="term" value="F:sequence-specific DNA binding"/>
    <property type="evidence" value="ECO:0007669"/>
    <property type="project" value="InterPro"/>
</dbReference>
<dbReference type="GO" id="GO:0005634">
    <property type="term" value="C:nucleus"/>
    <property type="evidence" value="ECO:0007669"/>
    <property type="project" value="UniProtKB-SubCell"/>
</dbReference>
<sequence>MVDEYSDIESSLTFEESQELTGGDNIASLCYTYLQNTHQEGGGGMNGLTDNTDTTTYPTYSDSHDSRGRQVHPNRNMCDHQSPTYYTNNNLPHDHHESQLIKVKTDQSGYKCLSSFSTSSTSKLEVQGKDSTVDLGAVSVKDLDRYLPEEETAGPITEQLHHVNLQKIRLEPLEDEASTSAISDPRGLAGPLEKIPTNTRRKERGPKSWEFLMRLLMDPKTNPSLVKWEDEEDGTFRLMQPSMLAKLWGARSDKQYLSYVNFARGIRYHYNSGALQPVSERQLVYRCGPLALQYLHQLKNQNQLRERKEK</sequence>
<comment type="caution">
    <text evidence="6">The sequence shown here is derived from an EMBL/GenBank/DDBJ whole genome shotgun (WGS) entry which is preliminary data.</text>
</comment>
<dbReference type="SMART" id="SM00413">
    <property type="entry name" value="ETS"/>
    <property type="match status" value="1"/>
</dbReference>
<feature type="region of interest" description="Disordered" evidence="4">
    <location>
        <begin position="179"/>
        <end position="203"/>
    </location>
</feature>
<dbReference type="PROSITE" id="PS50061">
    <property type="entry name" value="ETS_DOMAIN_3"/>
    <property type="match status" value="1"/>
</dbReference>
<comment type="subcellular location">
    <subcellularLocation>
        <location evidence="3">Nucleus</location>
    </subcellularLocation>
</comment>
<dbReference type="InterPro" id="IPR036390">
    <property type="entry name" value="WH_DNA-bd_sf"/>
</dbReference>
<dbReference type="PRINTS" id="PR00454">
    <property type="entry name" value="ETSDOMAIN"/>
</dbReference>
<dbReference type="PANTHER" id="PTHR11849">
    <property type="entry name" value="ETS"/>
    <property type="match status" value="1"/>
</dbReference>
<keyword evidence="2 3" id="KW-0238">DNA-binding</keyword>
<protein>
    <recommendedName>
        <fullName evidence="5">ETS domain-containing protein</fullName>
    </recommendedName>
</protein>
<dbReference type="SUPFAM" id="SSF46785">
    <property type="entry name" value="Winged helix' DNA-binding domain"/>
    <property type="match status" value="1"/>
</dbReference>
<dbReference type="GO" id="GO:0030154">
    <property type="term" value="P:cell differentiation"/>
    <property type="evidence" value="ECO:0007669"/>
    <property type="project" value="TreeGrafter"/>
</dbReference>
<evidence type="ECO:0000256" key="1">
    <source>
        <dbReference type="ARBA" id="ARBA00005562"/>
    </source>
</evidence>
<keyword evidence="7" id="KW-1185">Reference proteome</keyword>
<feature type="region of interest" description="Disordered" evidence="4">
    <location>
        <begin position="41"/>
        <end position="93"/>
    </location>
</feature>
<dbReference type="GO" id="GO:0000981">
    <property type="term" value="F:DNA-binding transcription factor activity, RNA polymerase II-specific"/>
    <property type="evidence" value="ECO:0007669"/>
    <property type="project" value="TreeGrafter"/>
</dbReference>
<dbReference type="PANTHER" id="PTHR11849:SF190">
    <property type="entry name" value="ETS-DOMAIN PROTEIN"/>
    <property type="match status" value="1"/>
</dbReference>
<feature type="compositionally biased region" description="Low complexity" evidence="4">
    <location>
        <begin position="47"/>
        <end position="56"/>
    </location>
</feature>